<dbReference type="OrthoDB" id="7862313at2759"/>
<dbReference type="InterPro" id="IPR013783">
    <property type="entry name" value="Ig-like_fold"/>
</dbReference>
<dbReference type="InterPro" id="IPR036691">
    <property type="entry name" value="Endo/exonu/phosph_ase_sf"/>
</dbReference>
<protein>
    <submittedName>
        <fullName evidence="2">Inositol polyphosphate 5-phosphatase, putative</fullName>
    </submittedName>
</protein>
<dbReference type="VEuPathDB" id="AmoebaDB:EIN_254540"/>
<dbReference type="GO" id="GO:0004439">
    <property type="term" value="F:phosphatidylinositol-4,5-bisphosphate 5-phosphatase activity"/>
    <property type="evidence" value="ECO:0007669"/>
    <property type="project" value="TreeGrafter"/>
</dbReference>
<dbReference type="PANTHER" id="PTHR11200">
    <property type="entry name" value="INOSITOL 5-PHOSPHATASE"/>
    <property type="match status" value="1"/>
</dbReference>
<reference evidence="2 3" key="1">
    <citation type="submission" date="2012-10" db="EMBL/GenBank/DDBJ databases">
        <authorList>
            <person name="Zafar N."/>
            <person name="Inman J."/>
            <person name="Hall N."/>
            <person name="Lorenzi H."/>
            <person name="Caler E."/>
        </authorList>
    </citation>
    <scope>NUCLEOTIDE SEQUENCE [LARGE SCALE GENOMIC DNA]</scope>
    <source>
        <strain evidence="2 3">IP1</strain>
    </source>
</reference>
<dbReference type="SUPFAM" id="SSF56219">
    <property type="entry name" value="DNase I-like"/>
    <property type="match status" value="1"/>
</dbReference>
<dbReference type="Proteomes" id="UP000014680">
    <property type="component" value="Unassembled WGS sequence"/>
</dbReference>
<dbReference type="GO" id="GO:0046856">
    <property type="term" value="P:phosphatidylinositol dephosphorylation"/>
    <property type="evidence" value="ECO:0007669"/>
    <property type="project" value="InterPro"/>
</dbReference>
<dbReference type="GO" id="GO:0004445">
    <property type="term" value="F:inositol-polyphosphate 5-phosphatase activity"/>
    <property type="evidence" value="ECO:0007669"/>
    <property type="project" value="TreeGrafter"/>
</dbReference>
<dbReference type="InterPro" id="IPR000300">
    <property type="entry name" value="IPPc"/>
</dbReference>
<dbReference type="AlphaFoldDB" id="A0A0A1UEV2"/>
<feature type="non-terminal residue" evidence="2">
    <location>
        <position position="1"/>
    </location>
</feature>
<evidence type="ECO:0000313" key="3">
    <source>
        <dbReference type="Proteomes" id="UP000014680"/>
    </source>
</evidence>
<accession>A0A0A1UEV2</accession>
<dbReference type="Gene3D" id="2.60.40.10">
    <property type="entry name" value="Immunoglobulins"/>
    <property type="match status" value="1"/>
</dbReference>
<dbReference type="EMBL" id="KB206169">
    <property type="protein sequence ID" value="ELP95100.1"/>
    <property type="molecule type" value="Genomic_DNA"/>
</dbReference>
<dbReference type="InterPro" id="IPR046985">
    <property type="entry name" value="IP5"/>
</dbReference>
<dbReference type="GeneID" id="14894045"/>
<dbReference type="SMART" id="SM00128">
    <property type="entry name" value="IPPc"/>
    <property type="match status" value="1"/>
</dbReference>
<dbReference type="Pfam" id="PF21310">
    <property type="entry name" value="OCRL-like_ASH"/>
    <property type="match status" value="1"/>
</dbReference>
<dbReference type="KEGG" id="eiv:EIN_254540"/>
<gene>
    <name evidence="2" type="ORF">EIN_254540</name>
</gene>
<proteinExistence type="predicted"/>
<dbReference type="PANTHER" id="PTHR11200:SF300">
    <property type="entry name" value="TYPE II INOSITOL 1,4,5-TRISPHOSPHATE 5-PHOSPHATASE"/>
    <property type="match status" value="1"/>
</dbReference>
<dbReference type="GO" id="GO:0034485">
    <property type="term" value="F:phosphatidylinositol-3,4,5-trisphosphate 5-phosphatase activity"/>
    <property type="evidence" value="ECO:0007669"/>
    <property type="project" value="TreeGrafter"/>
</dbReference>
<organism evidence="2 3">
    <name type="scientific">Entamoeba invadens IP1</name>
    <dbReference type="NCBI Taxonomy" id="370355"/>
    <lineage>
        <taxon>Eukaryota</taxon>
        <taxon>Amoebozoa</taxon>
        <taxon>Evosea</taxon>
        <taxon>Archamoebae</taxon>
        <taxon>Mastigamoebida</taxon>
        <taxon>Entamoebidae</taxon>
        <taxon>Entamoeba</taxon>
    </lineage>
</organism>
<dbReference type="Gene3D" id="3.60.10.10">
    <property type="entry name" value="Endonuclease/exonuclease/phosphatase"/>
    <property type="match status" value="1"/>
</dbReference>
<evidence type="ECO:0000313" key="2">
    <source>
        <dbReference type="EMBL" id="ELP95100.1"/>
    </source>
</evidence>
<dbReference type="InterPro" id="IPR008936">
    <property type="entry name" value="Rho_GTPase_activation_prot"/>
</dbReference>
<sequence>LSSTNTQYIPLGYYQLCGVVIYVFHNERLKDKISDVGFGDCRVGAMSGTLANKGGVAYRMKIYDSTVCFVVSHLAAHQHFLERRYQDWTEISKMKITYLDTQTSQPKKVGLLDHDVVVWMGDLNFRIDLSDGDVRKLLRTKNYIELAKKDQLLTAMKKKIIFQKFNEASLTFAPTFKVKIGEEDCVYEENRIPSWCDRVLWKCENGHYVQSMSYMSHEIYTSDHKPVSSILSLNLQEIDHNKKTEVLTYLEKVAMKYEETTRPNVHVENDEILFEGVELFATYTKTVTLKNCGKFGVSYEFEETEDCIYTHDWLTIKQCEGFIDILEGRDSIKIPLTVCITEEIAWMSQDRNFMTQELWVRLGDGKERIKFTVRVRSRVSLIGMRLETLNRLAKPLIGNSKMVMKKIPFQVPKEIYRLVDWIYKKYSVGCFERGETKYTKEEMKSLVDVLSLNAEFQSERVGLCCECLLFFLANLHDAIVSIECGIIDNDMLLMQKIKFQTPDEQRILFLYILCFCKKLIELGEKLETISSRFTKALFRDADQVTLKKLKKFIERLLIGKDQFSLSIYQN</sequence>
<dbReference type="SUPFAM" id="SSF48350">
    <property type="entry name" value="GTPase activation domain, GAP"/>
    <property type="match status" value="1"/>
</dbReference>
<name>A0A0A1UEV2_ENTIV</name>
<keyword evidence="3" id="KW-1185">Reference proteome</keyword>
<evidence type="ECO:0000259" key="1">
    <source>
        <dbReference type="SMART" id="SM00128"/>
    </source>
</evidence>
<dbReference type="RefSeq" id="XP_004261871.1">
    <property type="nucleotide sequence ID" value="XM_004261823.1"/>
</dbReference>
<feature type="domain" description="Inositol polyphosphate-related phosphatase" evidence="1">
    <location>
        <begin position="1"/>
        <end position="239"/>
    </location>
</feature>
<dbReference type="Pfam" id="PF22669">
    <property type="entry name" value="Exo_endo_phos2"/>
    <property type="match status" value="1"/>
</dbReference>
<dbReference type="InterPro" id="IPR048869">
    <property type="entry name" value="OCRL-1_2_ASH"/>
</dbReference>